<comment type="caution">
    <text evidence="1">The sequence shown here is derived from an EMBL/GenBank/DDBJ whole genome shotgun (WGS) entry which is preliminary data.</text>
</comment>
<dbReference type="EMBL" id="JANLCJ010000005">
    <property type="protein sequence ID" value="MCS5735257.1"/>
    <property type="molecule type" value="Genomic_DNA"/>
</dbReference>
<protein>
    <submittedName>
        <fullName evidence="1">Uncharacterized protein</fullName>
    </submittedName>
</protein>
<sequence>MDLGQFASYRLPAGIRSAFGVETAQQLADQLGAKGTLSPQTAQEAEAAYNAYKKGDRAAAHAFLTGRLGLTDAVADDALNKLSKA</sequence>
<accession>A0ABT2H5P5</accession>
<name>A0ABT2H5P5_9MICO</name>
<gene>
    <name evidence="1" type="ORF">N1032_16030</name>
</gene>
<reference evidence="1" key="1">
    <citation type="submission" date="2022-08" db="EMBL/GenBank/DDBJ databases">
        <authorList>
            <person name="Deng Y."/>
            <person name="Han X.-F."/>
            <person name="Zhang Y.-Q."/>
        </authorList>
    </citation>
    <scope>NUCLEOTIDE SEQUENCE</scope>
    <source>
        <strain evidence="1">CPCC 203386</strain>
    </source>
</reference>
<evidence type="ECO:0000313" key="2">
    <source>
        <dbReference type="Proteomes" id="UP001165586"/>
    </source>
</evidence>
<dbReference type="Proteomes" id="UP001165586">
    <property type="component" value="Unassembled WGS sequence"/>
</dbReference>
<evidence type="ECO:0000313" key="1">
    <source>
        <dbReference type="EMBL" id="MCS5735257.1"/>
    </source>
</evidence>
<keyword evidence="2" id="KW-1185">Reference proteome</keyword>
<proteinExistence type="predicted"/>
<dbReference type="RefSeq" id="WP_259540168.1">
    <property type="nucleotide sequence ID" value="NZ_JANLCJ010000005.1"/>
</dbReference>
<organism evidence="1 2">
    <name type="scientific">Herbiconiux daphne</name>
    <dbReference type="NCBI Taxonomy" id="2970914"/>
    <lineage>
        <taxon>Bacteria</taxon>
        <taxon>Bacillati</taxon>
        <taxon>Actinomycetota</taxon>
        <taxon>Actinomycetes</taxon>
        <taxon>Micrococcales</taxon>
        <taxon>Microbacteriaceae</taxon>
        <taxon>Herbiconiux</taxon>
    </lineage>
</organism>